<dbReference type="Gene3D" id="3.30.110.40">
    <property type="entry name" value="TusA-like domain"/>
    <property type="match status" value="1"/>
</dbReference>
<accession>A0A1G5RRZ5</accession>
<comment type="similarity">
    <text evidence="1">Belongs to the sulfur carrier protein TusA family.</text>
</comment>
<evidence type="ECO:0000313" key="3">
    <source>
        <dbReference type="EMBL" id="SCZ76628.1"/>
    </source>
</evidence>
<dbReference type="SUPFAM" id="SSF64307">
    <property type="entry name" value="SirA-like"/>
    <property type="match status" value="1"/>
</dbReference>
<dbReference type="EMBL" id="FMWL01000001">
    <property type="protein sequence ID" value="SCZ76628.1"/>
    <property type="molecule type" value="Genomic_DNA"/>
</dbReference>
<evidence type="ECO:0000259" key="2">
    <source>
        <dbReference type="PROSITE" id="PS01148"/>
    </source>
</evidence>
<evidence type="ECO:0000256" key="1">
    <source>
        <dbReference type="ARBA" id="ARBA00008984"/>
    </source>
</evidence>
<protein>
    <submittedName>
        <fullName evidence="3">Selenium metabolism protein YedF</fullName>
    </submittedName>
</protein>
<dbReference type="STRING" id="1120920.SAMN03080599_00338"/>
<dbReference type="CDD" id="cd03421">
    <property type="entry name" value="SirA_like_N"/>
    <property type="match status" value="1"/>
</dbReference>
<feature type="domain" description="UPF0033" evidence="2">
    <location>
        <begin position="18"/>
        <end position="42"/>
    </location>
</feature>
<keyword evidence="4" id="KW-1185">Reference proteome</keyword>
<dbReference type="AlphaFoldDB" id="A0A1G5RRZ5"/>
<proteinExistence type="inferred from homology"/>
<dbReference type="InterPro" id="IPR019870">
    <property type="entry name" value="Se_metab_YedF"/>
</dbReference>
<dbReference type="PANTHER" id="PTHR33279">
    <property type="entry name" value="SULFUR CARRIER PROTEIN YEDF-RELATED"/>
    <property type="match status" value="1"/>
</dbReference>
<dbReference type="Proteomes" id="UP000199208">
    <property type="component" value="Unassembled WGS sequence"/>
</dbReference>
<sequence length="211" mass="23665">MSDCRKKGVFELNQKTEVDARGLTCPKPVIQTKKAMDQLTSGIVTTIVDNDTARENVIKYAKSQNFRYEVKQADGFYYIDIYKTEVMFDAEIMPQPKPKLSEIVILVGKNTFGEGDETLGEVLIKGYFYTLTELEPYPKSILFVNSGVQLTVEGSPVLEHLRLLESTGVEILSCGTCLDYYKIKEKLAVGGVGNMYAIVETMHKAKNTIRI</sequence>
<dbReference type="InterPro" id="IPR027396">
    <property type="entry name" value="DsrEFH-like"/>
</dbReference>
<organism evidence="3 4">
    <name type="scientific">Acidaminobacter hydrogenoformans DSM 2784</name>
    <dbReference type="NCBI Taxonomy" id="1120920"/>
    <lineage>
        <taxon>Bacteria</taxon>
        <taxon>Bacillati</taxon>
        <taxon>Bacillota</taxon>
        <taxon>Clostridia</taxon>
        <taxon>Peptostreptococcales</taxon>
        <taxon>Acidaminobacteraceae</taxon>
        <taxon>Acidaminobacter</taxon>
    </lineage>
</organism>
<reference evidence="3 4" key="1">
    <citation type="submission" date="2016-10" db="EMBL/GenBank/DDBJ databases">
        <authorList>
            <person name="de Groot N.N."/>
        </authorList>
    </citation>
    <scope>NUCLEOTIDE SEQUENCE [LARGE SCALE GENOMIC DNA]</scope>
    <source>
        <strain evidence="3 4">DSM 2784</strain>
    </source>
</reference>
<dbReference type="NCBIfam" id="TIGR03527">
    <property type="entry name" value="selenium_YedF"/>
    <property type="match status" value="1"/>
</dbReference>
<name>A0A1G5RRZ5_9FIRM</name>
<dbReference type="PROSITE" id="PS01148">
    <property type="entry name" value="UPF0033"/>
    <property type="match status" value="1"/>
</dbReference>
<gene>
    <name evidence="3" type="ORF">SAMN03080599_00338</name>
</gene>
<dbReference type="SUPFAM" id="SSF75169">
    <property type="entry name" value="DsrEFH-like"/>
    <property type="match status" value="1"/>
</dbReference>
<dbReference type="Pfam" id="PF01206">
    <property type="entry name" value="TusA"/>
    <property type="match status" value="1"/>
</dbReference>
<evidence type="ECO:0000313" key="4">
    <source>
        <dbReference type="Proteomes" id="UP000199208"/>
    </source>
</evidence>
<dbReference type="PANTHER" id="PTHR33279:SF6">
    <property type="entry name" value="SULFUR CARRIER PROTEIN YEDF-RELATED"/>
    <property type="match status" value="1"/>
</dbReference>
<dbReference type="InterPro" id="IPR001455">
    <property type="entry name" value="TusA-like"/>
</dbReference>
<dbReference type="InterPro" id="IPR036868">
    <property type="entry name" value="TusA-like_sf"/>
</dbReference>